<evidence type="ECO:0000256" key="7">
    <source>
        <dbReference type="RuleBase" id="RU363037"/>
    </source>
</evidence>
<keyword evidence="10" id="KW-1185">Reference proteome</keyword>
<proteinExistence type="inferred from homology"/>
<evidence type="ECO:0000256" key="2">
    <source>
        <dbReference type="ARBA" id="ARBA00022723"/>
    </source>
</evidence>
<dbReference type="PROSITE" id="PS00178">
    <property type="entry name" value="AA_TRNA_LIGASE_I"/>
    <property type="match status" value="1"/>
</dbReference>
<evidence type="ECO:0000259" key="8">
    <source>
        <dbReference type="Pfam" id="PF00749"/>
    </source>
</evidence>
<dbReference type="GO" id="GO:0016874">
    <property type="term" value="F:ligase activity"/>
    <property type="evidence" value="ECO:0007669"/>
    <property type="project" value="UniProtKB-KW"/>
</dbReference>
<accession>A0ABV7X372</accession>
<evidence type="ECO:0000256" key="4">
    <source>
        <dbReference type="ARBA" id="ARBA00022833"/>
    </source>
</evidence>
<keyword evidence="4" id="KW-0862">Zinc</keyword>
<dbReference type="InterPro" id="IPR000924">
    <property type="entry name" value="Glu/Gln-tRNA-synth"/>
</dbReference>
<keyword evidence="2" id="KW-0479">Metal-binding</keyword>
<dbReference type="InterPro" id="IPR049940">
    <property type="entry name" value="GluQ/Sye"/>
</dbReference>
<keyword evidence="7" id="KW-0648">Protein biosynthesis</keyword>
<dbReference type="InterPro" id="IPR020058">
    <property type="entry name" value="Glu/Gln-tRNA-synth_Ib_cat-dom"/>
</dbReference>
<keyword evidence="6 7" id="KW-0030">Aminoacyl-tRNA synthetase</keyword>
<evidence type="ECO:0000256" key="3">
    <source>
        <dbReference type="ARBA" id="ARBA00022741"/>
    </source>
</evidence>
<dbReference type="InterPro" id="IPR014729">
    <property type="entry name" value="Rossmann-like_a/b/a_fold"/>
</dbReference>
<keyword evidence="1 7" id="KW-0436">Ligase</keyword>
<dbReference type="NCBIfam" id="NF004315">
    <property type="entry name" value="PRK05710.1-4"/>
    <property type="match status" value="1"/>
</dbReference>
<evidence type="ECO:0000256" key="5">
    <source>
        <dbReference type="ARBA" id="ARBA00022840"/>
    </source>
</evidence>
<comment type="similarity">
    <text evidence="7">Belongs to the class-I aminoacyl-tRNA synthetase family.</text>
</comment>
<evidence type="ECO:0000313" key="10">
    <source>
        <dbReference type="Proteomes" id="UP001595613"/>
    </source>
</evidence>
<dbReference type="EC" id="6.1.1.-" evidence="9"/>
<dbReference type="RefSeq" id="WP_380096940.1">
    <property type="nucleotide sequence ID" value="NZ_JBHRYD010000008.1"/>
</dbReference>
<protein>
    <submittedName>
        <fullName evidence="9">tRNA glutamyl-Q(34) synthetase GluQRS</fullName>
        <ecNumber evidence="9">6.1.1.-</ecNumber>
    </submittedName>
</protein>
<gene>
    <name evidence="9" type="primary">gluQRS</name>
    <name evidence="9" type="ORF">ACFOOL_10500</name>
</gene>
<sequence length="282" mass="31494">MSRPLLRFAPSPNGPLHLGHALSALVTWDAAEKLGGTALLRIEDIDRLRCKPEFTDAIFEDLHWLGLDWPEPVMRQSERFGAYRAAARELEEMGLLYPCFCTRADIAARAEGTDPDGAPLYPGTCRHLGAAERQARLARGEKAQYRLDTGAALARTGALSFTVIGPSILDRPQIRYARPERWGDVVLQRKDVPTSYHLSVVVDDAAQGIAHVTRGRDLEAATDIHVLLQMLLGLPEIRYHFHPLLRGADGEKLSKSKGSPSLRQLRDRGWTRADILRQIRRN</sequence>
<dbReference type="InterPro" id="IPR001412">
    <property type="entry name" value="aa-tRNA-synth_I_CS"/>
</dbReference>
<dbReference type="Pfam" id="PF00749">
    <property type="entry name" value="tRNA-synt_1c"/>
    <property type="match status" value="1"/>
</dbReference>
<dbReference type="Proteomes" id="UP001595613">
    <property type="component" value="Unassembled WGS sequence"/>
</dbReference>
<organism evidence="9 10">
    <name type="scientific">Devosia honganensis</name>
    <dbReference type="NCBI Taxonomy" id="1610527"/>
    <lineage>
        <taxon>Bacteria</taxon>
        <taxon>Pseudomonadati</taxon>
        <taxon>Pseudomonadota</taxon>
        <taxon>Alphaproteobacteria</taxon>
        <taxon>Hyphomicrobiales</taxon>
        <taxon>Devosiaceae</taxon>
        <taxon>Devosia</taxon>
    </lineage>
</organism>
<keyword evidence="5 7" id="KW-0067">ATP-binding</keyword>
<dbReference type="EMBL" id="JBHRYD010000008">
    <property type="protein sequence ID" value="MFC3705185.1"/>
    <property type="molecule type" value="Genomic_DNA"/>
</dbReference>
<dbReference type="Gene3D" id="3.40.50.620">
    <property type="entry name" value="HUPs"/>
    <property type="match status" value="1"/>
</dbReference>
<evidence type="ECO:0000256" key="1">
    <source>
        <dbReference type="ARBA" id="ARBA00022598"/>
    </source>
</evidence>
<reference evidence="10" key="1">
    <citation type="journal article" date="2019" name="Int. J. Syst. Evol. Microbiol.">
        <title>The Global Catalogue of Microorganisms (GCM) 10K type strain sequencing project: providing services to taxonomists for standard genome sequencing and annotation.</title>
        <authorList>
            <consortium name="The Broad Institute Genomics Platform"/>
            <consortium name="The Broad Institute Genome Sequencing Center for Infectious Disease"/>
            <person name="Wu L."/>
            <person name="Ma J."/>
        </authorList>
    </citation>
    <scope>NUCLEOTIDE SEQUENCE [LARGE SCALE GENOMIC DNA]</scope>
    <source>
        <strain evidence="10">KCTC 42281</strain>
    </source>
</reference>
<feature type="domain" description="Glutamyl/glutaminyl-tRNA synthetase class Ib catalytic" evidence="8">
    <location>
        <begin position="7"/>
        <end position="281"/>
    </location>
</feature>
<name>A0ABV7X372_9HYPH</name>
<evidence type="ECO:0000313" key="9">
    <source>
        <dbReference type="EMBL" id="MFC3705185.1"/>
    </source>
</evidence>
<dbReference type="SUPFAM" id="SSF52374">
    <property type="entry name" value="Nucleotidylyl transferase"/>
    <property type="match status" value="1"/>
</dbReference>
<evidence type="ECO:0000256" key="6">
    <source>
        <dbReference type="ARBA" id="ARBA00023146"/>
    </source>
</evidence>
<dbReference type="PANTHER" id="PTHR43311">
    <property type="entry name" value="GLUTAMATE--TRNA LIGASE"/>
    <property type="match status" value="1"/>
</dbReference>
<comment type="caution">
    <text evidence="9">The sequence shown here is derived from an EMBL/GenBank/DDBJ whole genome shotgun (WGS) entry which is preliminary data.</text>
</comment>
<keyword evidence="3 7" id="KW-0547">Nucleotide-binding</keyword>
<dbReference type="PRINTS" id="PR00987">
    <property type="entry name" value="TRNASYNTHGLU"/>
</dbReference>
<dbReference type="PANTHER" id="PTHR43311:SF1">
    <property type="entry name" value="GLUTAMYL-Q TRNA(ASP) SYNTHETASE"/>
    <property type="match status" value="1"/>
</dbReference>